<reference evidence="2 3" key="1">
    <citation type="submission" date="2015-07" db="EMBL/GenBank/DDBJ databases">
        <title>Genome analysis of myxobacterium Chondromyces crocatus Cm c5 reveals a high potential for natural compound synthesis and the genetic basis for the loss of fruiting body formation.</title>
        <authorList>
            <person name="Zaburannyi N."/>
            <person name="Bunk B."/>
            <person name="Maier J."/>
            <person name="Overmann J."/>
            <person name="Mueller R."/>
        </authorList>
    </citation>
    <scope>NUCLEOTIDE SEQUENCE [LARGE SCALE GENOMIC DNA]</scope>
    <source>
        <strain evidence="2 3">Cm c5</strain>
    </source>
</reference>
<name>A0A0K1E975_CHOCO</name>
<dbReference type="RefSeq" id="WP_050429797.1">
    <property type="nucleotide sequence ID" value="NZ_CP012159.1"/>
</dbReference>
<dbReference type="KEGG" id="ccro:CMC5_015660"/>
<dbReference type="OrthoDB" id="5512456at2"/>
<evidence type="ECO:0000313" key="2">
    <source>
        <dbReference type="EMBL" id="AKT37425.1"/>
    </source>
</evidence>
<organism evidence="2 3">
    <name type="scientific">Chondromyces crocatus</name>
    <dbReference type="NCBI Taxonomy" id="52"/>
    <lineage>
        <taxon>Bacteria</taxon>
        <taxon>Pseudomonadati</taxon>
        <taxon>Myxococcota</taxon>
        <taxon>Polyangia</taxon>
        <taxon>Polyangiales</taxon>
        <taxon>Polyangiaceae</taxon>
        <taxon>Chondromyces</taxon>
    </lineage>
</organism>
<evidence type="ECO:0000313" key="3">
    <source>
        <dbReference type="Proteomes" id="UP000067626"/>
    </source>
</evidence>
<dbReference type="AlphaFoldDB" id="A0A0K1E975"/>
<dbReference type="STRING" id="52.CMC5_015660"/>
<accession>A0A0K1E975</accession>
<evidence type="ECO:0000256" key="1">
    <source>
        <dbReference type="SAM" id="MobiDB-lite"/>
    </source>
</evidence>
<dbReference type="EMBL" id="CP012159">
    <property type="protein sequence ID" value="AKT37425.1"/>
    <property type="molecule type" value="Genomic_DNA"/>
</dbReference>
<protein>
    <submittedName>
        <fullName evidence="2">Uncharacterized protein</fullName>
    </submittedName>
</protein>
<keyword evidence="3" id="KW-1185">Reference proteome</keyword>
<proteinExistence type="predicted"/>
<feature type="compositionally biased region" description="Pro residues" evidence="1">
    <location>
        <begin position="1"/>
        <end position="10"/>
    </location>
</feature>
<gene>
    <name evidence="2" type="ORF">CMC5_015660</name>
</gene>
<feature type="compositionally biased region" description="Low complexity" evidence="1">
    <location>
        <begin position="59"/>
        <end position="68"/>
    </location>
</feature>
<feature type="region of interest" description="Disordered" evidence="1">
    <location>
        <begin position="1"/>
        <end position="106"/>
    </location>
</feature>
<dbReference type="Proteomes" id="UP000067626">
    <property type="component" value="Chromosome"/>
</dbReference>
<sequence>MSNSPPPRGGPRPTRRPSADHSLGGTTPPPDGGRPSNPTLYPHADGNRLSGSTLIPPADGSRPGAGPSRRPPSDRPSGTTTPPPPRAYTLPPSAYTTPPPRSSEIPAFELERNDYLVVRYAEQHRLMLITRTSRDYDTLDDLRRTFERVLQTLQGIPRGRTSLLIDSRRAPPRNDPEFEVAFAPLRKATMSHFGQNALLMQSAVGVLQVQRHARNDGIVAGAFISAFDALLYLGLNPDERLLQFLAPAEP</sequence>